<evidence type="ECO:0000313" key="4">
    <source>
        <dbReference type="Proteomes" id="UP000887577"/>
    </source>
</evidence>
<keyword evidence="4" id="KW-1185">Reference proteome</keyword>
<accession>A0A914YN94</accession>
<evidence type="ECO:0000313" key="5">
    <source>
        <dbReference type="WBParaSite" id="PSU_v2.g188.t1"/>
    </source>
</evidence>
<keyword evidence="2" id="KW-0813">Transport</keyword>
<organism evidence="4 5">
    <name type="scientific">Panagrolaimus superbus</name>
    <dbReference type="NCBI Taxonomy" id="310955"/>
    <lineage>
        <taxon>Eukaryota</taxon>
        <taxon>Metazoa</taxon>
        <taxon>Ecdysozoa</taxon>
        <taxon>Nematoda</taxon>
        <taxon>Chromadorea</taxon>
        <taxon>Rhabditida</taxon>
        <taxon>Tylenchina</taxon>
        <taxon>Panagrolaimomorpha</taxon>
        <taxon>Panagrolaimoidea</taxon>
        <taxon>Panagrolaimidae</taxon>
        <taxon>Panagrolaimus</taxon>
    </lineage>
</organism>
<dbReference type="WBParaSite" id="PSU_v2.g188.t1">
    <property type="protein sequence ID" value="PSU_v2.g188.t1"/>
    <property type="gene ID" value="PSU_v2.g188"/>
</dbReference>
<evidence type="ECO:0000256" key="3">
    <source>
        <dbReference type="ARBA" id="ARBA00022927"/>
    </source>
</evidence>
<dbReference type="Gene3D" id="1.25.10.10">
    <property type="entry name" value="Leucine-rich Repeat Variant"/>
    <property type="match status" value="1"/>
</dbReference>
<reference evidence="5" key="1">
    <citation type="submission" date="2022-11" db="UniProtKB">
        <authorList>
            <consortium name="WormBaseParasite"/>
        </authorList>
    </citation>
    <scope>IDENTIFICATION</scope>
</reference>
<proteinExistence type="inferred from homology"/>
<dbReference type="InterPro" id="IPR016024">
    <property type="entry name" value="ARM-type_fold"/>
</dbReference>
<dbReference type="Proteomes" id="UP000887577">
    <property type="component" value="Unplaced"/>
</dbReference>
<protein>
    <submittedName>
        <fullName evidence="5">Uncharacterized protein</fullName>
    </submittedName>
</protein>
<dbReference type="GO" id="GO:0015031">
    <property type="term" value="P:protein transport"/>
    <property type="evidence" value="ECO:0007669"/>
    <property type="project" value="UniProtKB-KW"/>
</dbReference>
<dbReference type="InterPro" id="IPR011989">
    <property type="entry name" value="ARM-like"/>
</dbReference>
<dbReference type="SUPFAM" id="SSF48371">
    <property type="entry name" value="ARM repeat"/>
    <property type="match status" value="1"/>
</dbReference>
<comment type="similarity">
    <text evidence="1">Belongs to the importin alpha family.</text>
</comment>
<evidence type="ECO:0000256" key="1">
    <source>
        <dbReference type="ARBA" id="ARBA00010394"/>
    </source>
</evidence>
<dbReference type="AlphaFoldDB" id="A0A914YN94"/>
<evidence type="ECO:0000256" key="2">
    <source>
        <dbReference type="ARBA" id="ARBA00022448"/>
    </source>
</evidence>
<name>A0A914YN94_9BILA</name>
<dbReference type="PANTHER" id="PTHR23316">
    <property type="entry name" value="IMPORTIN ALPHA"/>
    <property type="match status" value="1"/>
</dbReference>
<sequence length="290" mass="33145">MKLISLASVIVRILFHRGSSGSEKIISALLPAINTIFNHENPKIQILALGSYDFFTDENYAKLFIENGVVKMCIGFLETSMDSNRFEFIMRFFQKMIDEGSDSDIQYFIDNGILRNVQKALKHFNEDVKLVGICLITSLVQSANGTQKHIIFNEPNLFSSIVNLLDHKNPSIRSSTLELLLKYIDRANSKEIIFSMFDSSNCIYQLCALLKENEMPVTILRILQNLLFKADNKTALNIRDILIDCKAEATMKESLSDDSTFLYAANLFSEFYDLNFWEKRAMSKSSHDEL</sequence>
<keyword evidence="3" id="KW-0653">Protein transport</keyword>